<accession>A0ABQ4G939</accession>
<evidence type="ECO:0000313" key="3">
    <source>
        <dbReference type="EMBL" id="GIH43606.1"/>
    </source>
</evidence>
<dbReference type="EMBL" id="BOOC01000042">
    <property type="protein sequence ID" value="GIH43606.1"/>
    <property type="molecule type" value="Genomic_DNA"/>
</dbReference>
<dbReference type="PANTHER" id="PTHR10937:SF8">
    <property type="entry name" value="AMINOTRANSFERASE-RELATED"/>
    <property type="match status" value="1"/>
</dbReference>
<protein>
    <submittedName>
        <fullName evidence="3">Glutamine-fructose-6-phosphate transaminase</fullName>
    </submittedName>
</protein>
<evidence type="ECO:0000256" key="1">
    <source>
        <dbReference type="ARBA" id="ARBA00022737"/>
    </source>
</evidence>
<reference evidence="3 4" key="1">
    <citation type="submission" date="2021-01" db="EMBL/GenBank/DDBJ databases">
        <title>Whole genome shotgun sequence of Microbispora corallina NBRC 16416.</title>
        <authorList>
            <person name="Komaki H."/>
            <person name="Tamura T."/>
        </authorList>
    </citation>
    <scope>NUCLEOTIDE SEQUENCE [LARGE SCALE GENOMIC DNA]</scope>
    <source>
        <strain evidence="3 4">NBRC 16416</strain>
    </source>
</reference>
<dbReference type="InterPro" id="IPR001347">
    <property type="entry name" value="SIS_dom"/>
</dbReference>
<sequence>MTTRMRGEIAEQPAAIRATLDALLPRTGEVEALARDTRQLLFIARGTSDNAAVYGRYLIEARAGRMASMAAPSIATTYRRRLDLDGVLAVGLSQSGRTEEIVETLQWARDCGARTVAITNGGEESPLARAADLALCTLAGEEKAVPATKTYTTQLAALAVLALGLGADVDRDDLRRVPDAVDKLISDPGDLEAVVEGLADKPGVVVSGRGLAFSTALELALKLKEACYLHAMGLSYADLLHGPIAVVDADTPAVLVAAGAGPTLAGTVALAERVTGAGASAYGVGGGPQLAAASTAALNGPDLPEWVAPLGLIVPGQLLTEALARRLGIDPDAPRGLNKVTQTD</sequence>
<evidence type="ECO:0000259" key="2">
    <source>
        <dbReference type="PROSITE" id="PS51464"/>
    </source>
</evidence>
<keyword evidence="4" id="KW-1185">Reference proteome</keyword>
<dbReference type="RefSeq" id="WP_204060686.1">
    <property type="nucleotide sequence ID" value="NZ_BAAAGP010000032.1"/>
</dbReference>
<dbReference type="PROSITE" id="PS51464">
    <property type="entry name" value="SIS"/>
    <property type="match status" value="2"/>
</dbReference>
<dbReference type="SUPFAM" id="SSF53697">
    <property type="entry name" value="SIS domain"/>
    <property type="match status" value="1"/>
</dbReference>
<dbReference type="CDD" id="cd05009">
    <property type="entry name" value="SIS_GlmS_GlmD_2"/>
    <property type="match status" value="1"/>
</dbReference>
<dbReference type="Pfam" id="PF01380">
    <property type="entry name" value="SIS"/>
    <property type="match status" value="2"/>
</dbReference>
<dbReference type="InterPro" id="IPR046348">
    <property type="entry name" value="SIS_dom_sf"/>
</dbReference>
<evidence type="ECO:0000313" key="4">
    <source>
        <dbReference type="Proteomes" id="UP000603904"/>
    </source>
</evidence>
<keyword evidence="1" id="KW-0677">Repeat</keyword>
<dbReference type="PANTHER" id="PTHR10937">
    <property type="entry name" value="GLUCOSAMINE--FRUCTOSE-6-PHOSPHATE AMINOTRANSFERASE, ISOMERIZING"/>
    <property type="match status" value="1"/>
</dbReference>
<dbReference type="InterPro" id="IPR035490">
    <property type="entry name" value="GlmS/FrlB_SIS"/>
</dbReference>
<dbReference type="Gene3D" id="3.40.50.10490">
    <property type="entry name" value="Glucose-6-phosphate isomerase like protein, domain 1"/>
    <property type="match status" value="2"/>
</dbReference>
<feature type="domain" description="SIS" evidence="2">
    <location>
        <begin position="194"/>
        <end position="329"/>
    </location>
</feature>
<name>A0ABQ4G939_9ACTN</name>
<proteinExistence type="predicted"/>
<comment type="caution">
    <text evidence="3">The sequence shown here is derived from an EMBL/GenBank/DDBJ whole genome shotgun (WGS) entry which is preliminary data.</text>
</comment>
<dbReference type="CDD" id="cd05008">
    <property type="entry name" value="SIS_GlmS_GlmD_1"/>
    <property type="match status" value="1"/>
</dbReference>
<dbReference type="InterPro" id="IPR035466">
    <property type="entry name" value="GlmS/AgaS_SIS"/>
</dbReference>
<organism evidence="3 4">
    <name type="scientific">Microbispora corallina</name>
    <dbReference type="NCBI Taxonomy" id="83302"/>
    <lineage>
        <taxon>Bacteria</taxon>
        <taxon>Bacillati</taxon>
        <taxon>Actinomycetota</taxon>
        <taxon>Actinomycetes</taxon>
        <taxon>Streptosporangiales</taxon>
        <taxon>Streptosporangiaceae</taxon>
        <taxon>Microbispora</taxon>
    </lineage>
</organism>
<dbReference type="Proteomes" id="UP000603904">
    <property type="component" value="Unassembled WGS sequence"/>
</dbReference>
<feature type="domain" description="SIS" evidence="2">
    <location>
        <begin position="29"/>
        <end position="172"/>
    </location>
</feature>
<gene>
    <name evidence="3" type="ORF">Mco01_66060</name>
</gene>